<dbReference type="EMBL" id="JBHTMU010000019">
    <property type="protein sequence ID" value="MFD1343099.1"/>
    <property type="molecule type" value="Genomic_DNA"/>
</dbReference>
<keyword evidence="4" id="KW-1003">Cell membrane</keyword>
<evidence type="ECO:0000256" key="2">
    <source>
        <dbReference type="ARBA" id="ARBA00007362"/>
    </source>
</evidence>
<gene>
    <name evidence="10" type="primary">rarD</name>
    <name evidence="10" type="ORF">ACFQ4E_11770</name>
</gene>
<feature type="transmembrane region" description="Helical" evidence="8">
    <location>
        <begin position="234"/>
        <end position="258"/>
    </location>
</feature>
<feature type="transmembrane region" description="Helical" evidence="8">
    <location>
        <begin position="70"/>
        <end position="90"/>
    </location>
</feature>
<accession>A0ABW3ZJ07</accession>
<protein>
    <submittedName>
        <fullName evidence="10">EamA family transporter RarD</fullName>
    </submittedName>
</protein>
<keyword evidence="11" id="KW-1185">Reference proteome</keyword>
<feature type="transmembrane region" description="Helical" evidence="8">
    <location>
        <begin position="7"/>
        <end position="25"/>
    </location>
</feature>
<feature type="transmembrane region" description="Helical" evidence="8">
    <location>
        <begin position="177"/>
        <end position="195"/>
    </location>
</feature>
<evidence type="ECO:0000256" key="3">
    <source>
        <dbReference type="ARBA" id="ARBA00022448"/>
    </source>
</evidence>
<feature type="transmembrane region" description="Helical" evidence="8">
    <location>
        <begin position="102"/>
        <end position="119"/>
    </location>
</feature>
<proteinExistence type="inferred from homology"/>
<dbReference type="Proteomes" id="UP001597135">
    <property type="component" value="Unassembled WGS sequence"/>
</dbReference>
<evidence type="ECO:0000256" key="8">
    <source>
        <dbReference type="SAM" id="Phobius"/>
    </source>
</evidence>
<name>A0ABW3ZJ07_9RHOB</name>
<dbReference type="InterPro" id="IPR000620">
    <property type="entry name" value="EamA_dom"/>
</dbReference>
<evidence type="ECO:0000313" key="10">
    <source>
        <dbReference type="EMBL" id="MFD1343099.1"/>
    </source>
</evidence>
<dbReference type="PANTHER" id="PTHR22911">
    <property type="entry name" value="ACYL-MALONYL CONDENSING ENZYME-RELATED"/>
    <property type="match status" value="1"/>
</dbReference>
<keyword evidence="3" id="KW-0813">Transport</keyword>
<evidence type="ECO:0000259" key="9">
    <source>
        <dbReference type="Pfam" id="PF00892"/>
    </source>
</evidence>
<dbReference type="RefSeq" id="WP_386803743.1">
    <property type="nucleotide sequence ID" value="NZ_JBHTMU010000019.1"/>
</dbReference>
<sequence>MTQTGSGIAAVIAACVIWGLSPLYYRALDAVPPLEILAHRTFWSLVFFATLLGVQGRLGRLRAALSDRRSALIILAAALIISINWFLFIWAIHNARATEASLGYYIFPLVAVALGRIAFGERLDRLQIAAVALAVVAVSVLAVRQGALPWVSLVLATSFGIYGLLKKRLSVGAVTSVTGEVLLILPISAGYLLWLGLTGQGAFGADLGLALLLIGSGPVTALPLILFSHASQRVAYGTIGLLQYVNPTLQFLIATVIFREPFGTAQALAFGLIWAALALYSAALLRQERASKAASISVQNVT</sequence>
<feature type="transmembrane region" description="Helical" evidence="8">
    <location>
        <begin position="126"/>
        <end position="142"/>
    </location>
</feature>
<evidence type="ECO:0000256" key="1">
    <source>
        <dbReference type="ARBA" id="ARBA00004651"/>
    </source>
</evidence>
<evidence type="ECO:0000313" key="11">
    <source>
        <dbReference type="Proteomes" id="UP001597135"/>
    </source>
</evidence>
<dbReference type="InterPro" id="IPR004626">
    <property type="entry name" value="RarD"/>
</dbReference>
<organism evidence="10 11">
    <name type="scientific">Litorisediminicola beolgyonensis</name>
    <dbReference type="NCBI Taxonomy" id="1173614"/>
    <lineage>
        <taxon>Bacteria</taxon>
        <taxon>Pseudomonadati</taxon>
        <taxon>Pseudomonadota</taxon>
        <taxon>Alphaproteobacteria</taxon>
        <taxon>Rhodobacterales</taxon>
        <taxon>Paracoccaceae</taxon>
        <taxon>Litorisediminicola</taxon>
    </lineage>
</organism>
<feature type="transmembrane region" description="Helical" evidence="8">
    <location>
        <begin position="264"/>
        <end position="285"/>
    </location>
</feature>
<comment type="similarity">
    <text evidence="2">Belongs to the EamA transporter family.</text>
</comment>
<comment type="subcellular location">
    <subcellularLocation>
        <location evidence="1">Cell membrane</location>
        <topology evidence="1">Multi-pass membrane protein</topology>
    </subcellularLocation>
</comment>
<keyword evidence="7 8" id="KW-0472">Membrane</keyword>
<dbReference type="NCBIfam" id="TIGR00688">
    <property type="entry name" value="rarD"/>
    <property type="match status" value="1"/>
</dbReference>
<dbReference type="PANTHER" id="PTHR22911:SF137">
    <property type="entry name" value="SOLUTE CARRIER FAMILY 35 MEMBER G2-RELATED"/>
    <property type="match status" value="1"/>
</dbReference>
<keyword evidence="5 8" id="KW-0812">Transmembrane</keyword>
<keyword evidence="6 8" id="KW-1133">Transmembrane helix</keyword>
<evidence type="ECO:0000256" key="6">
    <source>
        <dbReference type="ARBA" id="ARBA00022989"/>
    </source>
</evidence>
<dbReference type="InterPro" id="IPR037185">
    <property type="entry name" value="EmrE-like"/>
</dbReference>
<evidence type="ECO:0000256" key="4">
    <source>
        <dbReference type="ARBA" id="ARBA00022475"/>
    </source>
</evidence>
<dbReference type="Pfam" id="PF00892">
    <property type="entry name" value="EamA"/>
    <property type="match status" value="1"/>
</dbReference>
<comment type="caution">
    <text evidence="10">The sequence shown here is derived from an EMBL/GenBank/DDBJ whole genome shotgun (WGS) entry which is preliminary data.</text>
</comment>
<evidence type="ECO:0000256" key="7">
    <source>
        <dbReference type="ARBA" id="ARBA00023136"/>
    </source>
</evidence>
<evidence type="ECO:0000256" key="5">
    <source>
        <dbReference type="ARBA" id="ARBA00022692"/>
    </source>
</evidence>
<reference evidence="11" key="1">
    <citation type="journal article" date="2019" name="Int. J. Syst. Evol. Microbiol.">
        <title>The Global Catalogue of Microorganisms (GCM) 10K type strain sequencing project: providing services to taxonomists for standard genome sequencing and annotation.</title>
        <authorList>
            <consortium name="The Broad Institute Genomics Platform"/>
            <consortium name="The Broad Institute Genome Sequencing Center for Infectious Disease"/>
            <person name="Wu L."/>
            <person name="Ma J."/>
        </authorList>
    </citation>
    <scope>NUCLEOTIDE SEQUENCE [LARGE SCALE GENOMIC DNA]</scope>
    <source>
        <strain evidence="11">CCUG 62953</strain>
    </source>
</reference>
<feature type="domain" description="EamA" evidence="9">
    <location>
        <begin position="6"/>
        <end position="141"/>
    </location>
</feature>
<feature type="transmembrane region" description="Helical" evidence="8">
    <location>
        <begin position="148"/>
        <end position="165"/>
    </location>
</feature>
<feature type="transmembrane region" description="Helical" evidence="8">
    <location>
        <begin position="37"/>
        <end position="58"/>
    </location>
</feature>
<feature type="transmembrane region" description="Helical" evidence="8">
    <location>
        <begin position="207"/>
        <end position="227"/>
    </location>
</feature>
<dbReference type="SUPFAM" id="SSF103481">
    <property type="entry name" value="Multidrug resistance efflux transporter EmrE"/>
    <property type="match status" value="2"/>
</dbReference>